<keyword evidence="1" id="KW-0472">Membrane</keyword>
<reference evidence="2 3" key="1">
    <citation type="submission" date="2017-10" db="EMBL/GenBank/DDBJ databases">
        <title>The draft genome sequence of Lewinella nigricans NBRC 102662.</title>
        <authorList>
            <person name="Wang K."/>
        </authorList>
    </citation>
    <scope>NUCLEOTIDE SEQUENCE [LARGE SCALE GENOMIC DNA]</scope>
    <source>
        <strain evidence="2 3">NBRC 102662</strain>
    </source>
</reference>
<comment type="caution">
    <text evidence="2">The sequence shown here is derived from an EMBL/GenBank/DDBJ whole genome shotgun (WGS) entry which is preliminary data.</text>
</comment>
<dbReference type="AlphaFoldDB" id="A0A2D0N0H5"/>
<gene>
    <name evidence="2" type="ORF">CRP01_33895</name>
</gene>
<accession>A0A2D0N0H5</accession>
<dbReference type="OrthoDB" id="10016674at2"/>
<dbReference type="RefSeq" id="WP_099154525.1">
    <property type="nucleotide sequence ID" value="NZ_PDUD01000045.1"/>
</dbReference>
<keyword evidence="1" id="KW-1133">Transmembrane helix</keyword>
<feature type="transmembrane region" description="Helical" evidence="1">
    <location>
        <begin position="53"/>
        <end position="77"/>
    </location>
</feature>
<keyword evidence="1" id="KW-0812">Transmembrane</keyword>
<name>A0A2D0N0H5_FLAN2</name>
<dbReference type="EMBL" id="PDUD01000045">
    <property type="protein sequence ID" value="PHN02031.1"/>
    <property type="molecule type" value="Genomic_DNA"/>
</dbReference>
<evidence type="ECO:0000256" key="1">
    <source>
        <dbReference type="SAM" id="Phobius"/>
    </source>
</evidence>
<evidence type="ECO:0000313" key="2">
    <source>
        <dbReference type="EMBL" id="PHN02031.1"/>
    </source>
</evidence>
<keyword evidence="3" id="KW-1185">Reference proteome</keyword>
<sequence>MNEEHHNSEPPGADPSAKMMDWTGKKYRNFMDYVAFRDDDPTWMLGYKLVLRFFGILFIIILSPFLILGLAIAFMAVF</sequence>
<evidence type="ECO:0000313" key="3">
    <source>
        <dbReference type="Proteomes" id="UP000223913"/>
    </source>
</evidence>
<proteinExistence type="predicted"/>
<dbReference type="Proteomes" id="UP000223913">
    <property type="component" value="Unassembled WGS sequence"/>
</dbReference>
<organism evidence="2 3">
    <name type="scientific">Flavilitoribacter nigricans (strain ATCC 23147 / DSM 23189 / NBRC 102662 / NCIMB 1420 / SS-2)</name>
    <name type="common">Lewinella nigricans</name>
    <dbReference type="NCBI Taxonomy" id="1122177"/>
    <lineage>
        <taxon>Bacteria</taxon>
        <taxon>Pseudomonadati</taxon>
        <taxon>Bacteroidota</taxon>
        <taxon>Saprospiria</taxon>
        <taxon>Saprospirales</taxon>
        <taxon>Lewinellaceae</taxon>
        <taxon>Flavilitoribacter</taxon>
    </lineage>
</organism>
<protein>
    <submittedName>
        <fullName evidence="2">Uncharacterized protein</fullName>
    </submittedName>
</protein>